<accession>A0ABZ2PJX5</accession>
<reference evidence="1 2" key="1">
    <citation type="submission" date="2024-03" db="EMBL/GenBank/DDBJ databases">
        <title>Natural products discovery in diverse microorganisms through a two-stage MS feature dereplication strategy.</title>
        <authorList>
            <person name="Zhang R."/>
        </authorList>
    </citation>
    <scope>NUCLEOTIDE SEQUENCE [LARGE SCALE GENOMIC DNA]</scope>
    <source>
        <strain evidence="1 2">18930</strain>
    </source>
</reference>
<sequence>MNVQPESAVVEMLVELACRAPSVHNSQPWKWVYSDGYLNLYTDRTRLLDSIDPLGRQMVISCGAALDHLSTAAATFRWSTEVGELPYPGTPDHLARVRFVHGAHPQSHEFDLLTAINRRRSDRRPFGSVTDGSVLTPNMQRAADSHGVTLTVLSLDARETLATASRLSAGIRKYDATYQAEIRWWAGHVVASGGIPSSALADRSESSNVQLGRQFPEPRGVGLHERSVDTIDESSVVLLSTVGDHRVDWLRAGRALSPLLLESAARGLATCPLTHLTEQSGSRALVESLAPDSGVPQILVRIGTPPAGGGPKQTPRRPISNVLSIHRR</sequence>
<dbReference type="RefSeq" id="WP_338890288.1">
    <property type="nucleotide sequence ID" value="NZ_CP147846.1"/>
</dbReference>
<evidence type="ECO:0000313" key="2">
    <source>
        <dbReference type="Proteomes" id="UP001432000"/>
    </source>
</evidence>
<name>A0ABZ2PJX5_9NOCA</name>
<dbReference type="NCBIfam" id="NF047509">
    <property type="entry name" value="Rv3131_FMN_oxido"/>
    <property type="match status" value="1"/>
</dbReference>
<dbReference type="SUPFAM" id="SSF55469">
    <property type="entry name" value="FMN-dependent nitroreductase-like"/>
    <property type="match status" value="1"/>
</dbReference>
<dbReference type="PANTHER" id="PTHR23026">
    <property type="entry name" value="NADPH NITROREDUCTASE"/>
    <property type="match status" value="1"/>
</dbReference>
<protein>
    <recommendedName>
        <fullName evidence="3">Nitroreductase family protein</fullName>
    </recommendedName>
</protein>
<organism evidence="1 2">
    <name type="scientific">Rhodococcus sovatensis</name>
    <dbReference type="NCBI Taxonomy" id="1805840"/>
    <lineage>
        <taxon>Bacteria</taxon>
        <taxon>Bacillati</taxon>
        <taxon>Actinomycetota</taxon>
        <taxon>Actinomycetes</taxon>
        <taxon>Mycobacteriales</taxon>
        <taxon>Nocardiaceae</taxon>
        <taxon>Rhodococcus</taxon>
    </lineage>
</organism>
<dbReference type="Proteomes" id="UP001432000">
    <property type="component" value="Chromosome"/>
</dbReference>
<dbReference type="InterPro" id="IPR050627">
    <property type="entry name" value="Nitroreductase/BluB"/>
</dbReference>
<dbReference type="Gene3D" id="3.40.109.10">
    <property type="entry name" value="NADH Oxidase"/>
    <property type="match status" value="1"/>
</dbReference>
<evidence type="ECO:0008006" key="3">
    <source>
        <dbReference type="Google" id="ProtNLM"/>
    </source>
</evidence>
<evidence type="ECO:0000313" key="1">
    <source>
        <dbReference type="EMBL" id="WXG69483.1"/>
    </source>
</evidence>
<dbReference type="EMBL" id="CP147846">
    <property type="protein sequence ID" value="WXG69483.1"/>
    <property type="molecule type" value="Genomic_DNA"/>
</dbReference>
<gene>
    <name evidence="1" type="ORF">WDS16_02690</name>
</gene>
<proteinExistence type="predicted"/>
<dbReference type="PANTHER" id="PTHR23026:SF123">
    <property type="entry name" value="NAD(P)H NITROREDUCTASE RV3131-RELATED"/>
    <property type="match status" value="1"/>
</dbReference>
<keyword evidence="2" id="KW-1185">Reference proteome</keyword>
<dbReference type="InterPro" id="IPR000415">
    <property type="entry name" value="Nitroreductase-like"/>
</dbReference>